<organism evidence="5 6">
    <name type="scientific">Penicillium antarcticum</name>
    <dbReference type="NCBI Taxonomy" id="416450"/>
    <lineage>
        <taxon>Eukaryota</taxon>
        <taxon>Fungi</taxon>
        <taxon>Dikarya</taxon>
        <taxon>Ascomycota</taxon>
        <taxon>Pezizomycotina</taxon>
        <taxon>Eurotiomycetes</taxon>
        <taxon>Eurotiomycetidae</taxon>
        <taxon>Eurotiales</taxon>
        <taxon>Aspergillaceae</taxon>
        <taxon>Penicillium</taxon>
    </lineage>
</organism>
<feature type="coiled-coil region" evidence="1">
    <location>
        <begin position="78"/>
        <end position="112"/>
    </location>
</feature>
<evidence type="ECO:0000313" key="6">
    <source>
        <dbReference type="Proteomes" id="UP000191672"/>
    </source>
</evidence>
<proteinExistence type="predicted"/>
<feature type="compositionally biased region" description="Polar residues" evidence="2">
    <location>
        <begin position="13"/>
        <end position="34"/>
    </location>
</feature>
<dbReference type="InterPro" id="IPR002156">
    <property type="entry name" value="RNaseH_domain"/>
</dbReference>
<name>A0A1V6PM53_9EURO</name>
<evidence type="ECO:0000256" key="2">
    <source>
        <dbReference type="SAM" id="MobiDB-lite"/>
    </source>
</evidence>
<keyword evidence="6" id="KW-1185">Reference proteome</keyword>
<dbReference type="InterPro" id="IPR036691">
    <property type="entry name" value="Endo/exonu/phosph_ase_sf"/>
</dbReference>
<protein>
    <recommendedName>
        <fullName evidence="7">Reverse transcriptase</fullName>
    </recommendedName>
</protein>
<dbReference type="Gene3D" id="3.60.10.10">
    <property type="entry name" value="Endonuclease/exonuclease/phosphatase"/>
    <property type="match status" value="1"/>
</dbReference>
<dbReference type="STRING" id="416450.A0A1V6PM53"/>
<evidence type="ECO:0000259" key="4">
    <source>
        <dbReference type="PROSITE" id="PS50879"/>
    </source>
</evidence>
<feature type="region of interest" description="Disordered" evidence="2">
    <location>
        <begin position="1573"/>
        <end position="1593"/>
    </location>
</feature>
<dbReference type="InterPro" id="IPR005135">
    <property type="entry name" value="Endo/exonuclease/phosphatase"/>
</dbReference>
<dbReference type="Pfam" id="PF00075">
    <property type="entry name" value="RNase_H"/>
    <property type="match status" value="1"/>
</dbReference>
<comment type="caution">
    <text evidence="5">The sequence shown here is derived from an EMBL/GenBank/DDBJ whole genome shotgun (WGS) entry which is preliminary data.</text>
</comment>
<sequence>MADPHTGGPESPPTNTQETTNGFTGEYLATSTTVENRKRTRSGDAFGPSDPAGRITTKEVWKLIGTLKDVIHHQTATIAATQQELQEIKHNQHVLQEQNERLYDEVKALRTQIETNPPATATKTWATVAAEGSISTSSVNSQRPERNQDCVRISTQRTFVDPRDNDNSEESAFGRYLPIDVANNHIRTALQSDTATQDTQLAGIGTTKTGYIIRFKNPASAETARANTEWLHKLGNNTKLVKPRFGVVIHRTPTEEFDIETGAARAMEKITADNDLAVHGLHIEELAWMKAKDKALGKFASLGIWFDSPEGVDYMLRKGFLVSGQLITNMLAKNLRILQLNMMKSGPRMEALINDPQSLELDVLLIQEPSITTYRTHVNHSAWRLYRPTTQTDASRFRSLLYVNRRISTSSHRQLPCDHPDVAAIKIWTANSQTLVFSVYIPPVPLFTGNDSSALPALTAIQNSITAATQNEQRATSIIVSGDFNRHHPMWGNNYIAPRFIEDASDLINFFQAHNLHSCLPRGTATYWAFNNPGQNSTIDQTVTDSPDLLIKCHLYHENYGSDHRATYSEWNLQPRSRPNIKARKAYERADWTRIGEEVARQMNPWRQIKTRQTLDRVVENLTAATAQAVDRFTPDTRPTPYSKRWFTPDLKAQQVEVNQLRRRWQANCAELGREHTTTTAAFHAMQQKRRAWTRTIEKAKSSHWKQFLDEAGEGKLWKAATYMKPRETWDGVPALRVDTEEYTQNEDKANAFLDAFFPTMSPPEFNSPITPATELPWHPITELEIERSLKAAKGNTAPGEDNLPMLVWKKLWRHLKTFIVNIFTASVELGHHPRQWRSAKIIVLRKPGKPDYSKPGAYRPISLLNTLGKLLEAVMARRLSYLAEKHGLLPNSQFGGRPGRTTEQALLVLSSAIDQAWYKHKVVTLIAFDLTGAFNGVNKISLDASLQARRIPIVARKWIASFMSDRHANIGFDDFRTETAPLVNAGLAQGSPLSPILFAFFNADLVDQPVDSQGGASAFIDDYFRWRVGGSVEENLTKIQSEDVPRIEKWARRTGSCFAAEKTELIHLTRKKGELREGRIIFNGTDVKPSPTAKLLGVVFDQRLRWKEHVQQAIKRATKTAIALSGLRHLRPEQMRQLYQACVAPIVDYASTVWHDPLRDKVHIRHLNTVQRNVLIRILSAFRTVATATLEVETYILPTRLRLRHRAQRTIARLHTLPRNHPIWSALSRAQNRRNNVGSYARFPLAEALKTMDVDRLNELEMIDPRPLPPWRKDAFTEIELEPDRETARERAVSAKDTSDIVVYSDASGREGHLGAAVIALNDSNEVAESQQVQVGSMERWSVHVAELIGIFYAVSTVFKLAHQRASVGDDIHTTATILCDSRSALQAIQNVRNRSGQRIVHAILQAATEVQAGHISLRLQWVPGHCEIVGNEAADRFAKEAAQPGKTHPFRPLLTRENAFLRGRIHAQWKQEWKSSTKGAHLRKVDGALPARYARKMYGNLPRNRAYLLTQLRTGHNWLSTHAKKFGFRDDDRCECGVQETVSHVLLECPKLRDLRTDLRRRSVGDALNSVSSLLGGSAEGERGNPDTVSRAKTVQAVLDFAEASQRFRSRAPQGQPNSGSGNGPGVMSNGSLQYKKAHRTRCDNKDPFKNPNLPWSSAQNKKYRQKSAPTISPPPKGANGSAKL</sequence>
<dbReference type="InterPro" id="IPR043502">
    <property type="entry name" value="DNA/RNA_pol_sf"/>
</dbReference>
<reference evidence="6" key="1">
    <citation type="journal article" date="2017" name="Nat. Microbiol.">
        <title>Global analysis of biosynthetic gene clusters reveals vast potential of secondary metabolite production in Penicillium species.</title>
        <authorList>
            <person name="Nielsen J.C."/>
            <person name="Grijseels S."/>
            <person name="Prigent S."/>
            <person name="Ji B."/>
            <person name="Dainat J."/>
            <person name="Nielsen K.F."/>
            <person name="Frisvad J.C."/>
            <person name="Workman M."/>
            <person name="Nielsen J."/>
        </authorList>
    </citation>
    <scope>NUCLEOTIDE SEQUENCE [LARGE SCALE GENOMIC DNA]</scope>
    <source>
        <strain evidence="6">IBT 31811</strain>
    </source>
</reference>
<dbReference type="PANTHER" id="PTHR33481">
    <property type="entry name" value="REVERSE TRANSCRIPTASE"/>
    <property type="match status" value="1"/>
</dbReference>
<dbReference type="PROSITE" id="PS50878">
    <property type="entry name" value="RT_POL"/>
    <property type="match status" value="1"/>
</dbReference>
<evidence type="ECO:0000259" key="3">
    <source>
        <dbReference type="PROSITE" id="PS50878"/>
    </source>
</evidence>
<dbReference type="PANTHER" id="PTHR33481:SF1">
    <property type="entry name" value="ENDONUCLEASE_EXONUCLEASE_PHOSPHATASE DOMAIN-CONTAINING PROTEIN-RELATED"/>
    <property type="match status" value="1"/>
</dbReference>
<dbReference type="InterPro" id="IPR036397">
    <property type="entry name" value="RNaseH_sf"/>
</dbReference>
<evidence type="ECO:0000256" key="1">
    <source>
        <dbReference type="SAM" id="Coils"/>
    </source>
</evidence>
<dbReference type="Gene3D" id="3.30.420.10">
    <property type="entry name" value="Ribonuclease H-like superfamily/Ribonuclease H"/>
    <property type="match status" value="1"/>
</dbReference>
<feature type="region of interest" description="Disordered" evidence="2">
    <location>
        <begin position="1"/>
        <end position="53"/>
    </location>
</feature>
<dbReference type="PROSITE" id="PS50879">
    <property type="entry name" value="RNASE_H_1"/>
    <property type="match status" value="1"/>
</dbReference>
<keyword evidence="1" id="KW-0175">Coiled coil</keyword>
<dbReference type="SUPFAM" id="SSF53098">
    <property type="entry name" value="Ribonuclease H-like"/>
    <property type="match status" value="1"/>
</dbReference>
<dbReference type="InterPro" id="IPR012337">
    <property type="entry name" value="RNaseH-like_sf"/>
</dbReference>
<dbReference type="Proteomes" id="UP000191672">
    <property type="component" value="Unassembled WGS sequence"/>
</dbReference>
<feature type="domain" description="Reverse transcriptase" evidence="3">
    <location>
        <begin position="826"/>
        <end position="1088"/>
    </location>
</feature>
<dbReference type="InterPro" id="IPR000477">
    <property type="entry name" value="RT_dom"/>
</dbReference>
<dbReference type="GO" id="GO:0003676">
    <property type="term" value="F:nucleic acid binding"/>
    <property type="evidence" value="ECO:0007669"/>
    <property type="project" value="InterPro"/>
</dbReference>
<dbReference type="SUPFAM" id="SSF56672">
    <property type="entry name" value="DNA/RNA polymerases"/>
    <property type="match status" value="1"/>
</dbReference>
<dbReference type="CDD" id="cd09276">
    <property type="entry name" value="Rnase_HI_RT_non_LTR"/>
    <property type="match status" value="1"/>
</dbReference>
<dbReference type="Pfam" id="PF14529">
    <property type="entry name" value="Exo_endo_phos_2"/>
    <property type="match status" value="1"/>
</dbReference>
<feature type="region of interest" description="Disordered" evidence="2">
    <location>
        <begin position="1609"/>
        <end position="1687"/>
    </location>
</feature>
<dbReference type="GO" id="GO:0004523">
    <property type="term" value="F:RNA-DNA hybrid ribonuclease activity"/>
    <property type="evidence" value="ECO:0007669"/>
    <property type="project" value="InterPro"/>
</dbReference>
<evidence type="ECO:0008006" key="7">
    <source>
        <dbReference type="Google" id="ProtNLM"/>
    </source>
</evidence>
<accession>A0A1V6PM53</accession>
<dbReference type="CDD" id="cd01650">
    <property type="entry name" value="RT_nLTR_like"/>
    <property type="match status" value="1"/>
</dbReference>
<feature type="domain" description="RNase H type-1" evidence="4">
    <location>
        <begin position="1298"/>
        <end position="1445"/>
    </location>
</feature>
<gene>
    <name evidence="5" type="ORF">PENANT_c089G00224</name>
</gene>
<dbReference type="SUPFAM" id="SSF56219">
    <property type="entry name" value="DNase I-like"/>
    <property type="match status" value="1"/>
</dbReference>
<feature type="compositionally biased region" description="Low complexity" evidence="2">
    <location>
        <begin position="1615"/>
        <end position="1634"/>
    </location>
</feature>
<dbReference type="Pfam" id="PF00078">
    <property type="entry name" value="RVT_1"/>
    <property type="match status" value="1"/>
</dbReference>
<dbReference type="EMBL" id="MDYN01000089">
    <property type="protein sequence ID" value="OQD78100.1"/>
    <property type="molecule type" value="Genomic_DNA"/>
</dbReference>
<evidence type="ECO:0000313" key="5">
    <source>
        <dbReference type="EMBL" id="OQD78100.1"/>
    </source>
</evidence>